<evidence type="ECO:0000313" key="3">
    <source>
        <dbReference type="Proteomes" id="UP000683925"/>
    </source>
</evidence>
<keyword evidence="1" id="KW-0472">Membrane</keyword>
<reference evidence="2" key="1">
    <citation type="submission" date="2021-01" db="EMBL/GenBank/DDBJ databases">
        <authorList>
            <consortium name="Genoscope - CEA"/>
            <person name="William W."/>
        </authorList>
    </citation>
    <scope>NUCLEOTIDE SEQUENCE</scope>
</reference>
<keyword evidence="1" id="KW-1133">Transmembrane helix</keyword>
<dbReference type="Proteomes" id="UP000683925">
    <property type="component" value="Unassembled WGS sequence"/>
</dbReference>
<protein>
    <submittedName>
        <fullName evidence="2">Uncharacterized protein</fullName>
    </submittedName>
</protein>
<evidence type="ECO:0000313" key="2">
    <source>
        <dbReference type="EMBL" id="CAD8183804.1"/>
    </source>
</evidence>
<keyword evidence="1" id="KW-0812">Transmembrane</keyword>
<name>A0A8S1W1A4_PAROT</name>
<accession>A0A8S1W1A4</accession>
<gene>
    <name evidence="2" type="ORF">POCTA_138.1.T0810265</name>
</gene>
<feature type="transmembrane region" description="Helical" evidence="1">
    <location>
        <begin position="25"/>
        <end position="46"/>
    </location>
</feature>
<dbReference type="AlphaFoldDB" id="A0A8S1W1A4"/>
<dbReference type="EMBL" id="CAJJDP010000080">
    <property type="protein sequence ID" value="CAD8183804.1"/>
    <property type="molecule type" value="Genomic_DNA"/>
</dbReference>
<sequence>MLYYISSKLIEDYQNLYIKFIKSQIIYIIIATRKFILIINNFIPIFRRISLTIGRSADYNRFV</sequence>
<comment type="caution">
    <text evidence="2">The sequence shown here is derived from an EMBL/GenBank/DDBJ whole genome shotgun (WGS) entry which is preliminary data.</text>
</comment>
<keyword evidence="3" id="KW-1185">Reference proteome</keyword>
<proteinExistence type="predicted"/>
<organism evidence="2 3">
    <name type="scientific">Paramecium octaurelia</name>
    <dbReference type="NCBI Taxonomy" id="43137"/>
    <lineage>
        <taxon>Eukaryota</taxon>
        <taxon>Sar</taxon>
        <taxon>Alveolata</taxon>
        <taxon>Ciliophora</taxon>
        <taxon>Intramacronucleata</taxon>
        <taxon>Oligohymenophorea</taxon>
        <taxon>Peniculida</taxon>
        <taxon>Parameciidae</taxon>
        <taxon>Paramecium</taxon>
    </lineage>
</organism>
<evidence type="ECO:0000256" key="1">
    <source>
        <dbReference type="SAM" id="Phobius"/>
    </source>
</evidence>